<dbReference type="Gene3D" id="1.10.3210.10">
    <property type="entry name" value="Hypothetical protein af1432"/>
    <property type="match status" value="1"/>
</dbReference>
<dbReference type="InterPro" id="IPR003607">
    <property type="entry name" value="HD/PDEase_dom"/>
</dbReference>
<evidence type="ECO:0000259" key="1">
    <source>
        <dbReference type="SMART" id="SM00471"/>
    </source>
</evidence>
<comment type="caution">
    <text evidence="2">The sequence shown here is derived from an EMBL/GenBank/DDBJ whole genome shotgun (WGS) entry which is preliminary data.</text>
</comment>
<dbReference type="AlphaFoldDB" id="A0A9D5R8W3"/>
<dbReference type="CDD" id="cd00077">
    <property type="entry name" value="HDc"/>
    <property type="match status" value="1"/>
</dbReference>
<accession>A0A9D5R8W3</accession>
<gene>
    <name evidence="2" type="ORF">INF28_07940</name>
</gene>
<dbReference type="RefSeq" id="WP_226392945.1">
    <property type="nucleotide sequence ID" value="NZ_JADCKB010000015.1"/>
</dbReference>
<organism evidence="2 3">
    <name type="scientific">Ructibacterium gallinarum</name>
    <dbReference type="NCBI Taxonomy" id="2779355"/>
    <lineage>
        <taxon>Bacteria</taxon>
        <taxon>Bacillati</taxon>
        <taxon>Bacillota</taxon>
        <taxon>Clostridia</taxon>
        <taxon>Eubacteriales</taxon>
        <taxon>Oscillospiraceae</taxon>
        <taxon>Ructibacterium</taxon>
    </lineage>
</organism>
<reference evidence="2" key="1">
    <citation type="submission" date="2020-10" db="EMBL/GenBank/DDBJ databases">
        <title>ChiBAC.</title>
        <authorList>
            <person name="Zenner C."/>
            <person name="Hitch T.C.A."/>
            <person name="Clavel T."/>
        </authorList>
    </citation>
    <scope>NUCLEOTIDE SEQUENCE</scope>
    <source>
        <strain evidence="2">DSM 107454</strain>
    </source>
</reference>
<evidence type="ECO:0000313" key="2">
    <source>
        <dbReference type="EMBL" id="MBE5040392.1"/>
    </source>
</evidence>
<proteinExistence type="predicted"/>
<dbReference type="SMART" id="SM00471">
    <property type="entry name" value="HDc"/>
    <property type="match status" value="1"/>
</dbReference>
<dbReference type="InterPro" id="IPR006674">
    <property type="entry name" value="HD_domain"/>
</dbReference>
<name>A0A9D5R8W3_9FIRM</name>
<evidence type="ECO:0000313" key="3">
    <source>
        <dbReference type="Proteomes" id="UP000806542"/>
    </source>
</evidence>
<dbReference type="Pfam" id="PF01966">
    <property type="entry name" value="HD"/>
    <property type="match status" value="1"/>
</dbReference>
<dbReference type="Proteomes" id="UP000806542">
    <property type="component" value="Unassembled WGS sequence"/>
</dbReference>
<feature type="domain" description="HD/PDEase" evidence="1">
    <location>
        <begin position="42"/>
        <end position="157"/>
    </location>
</feature>
<sequence>MPNKEKGNTERGAGVTFYDIVKNEEIKTYLEKGDKYIGTMGYTDHSLLHAQRAAKVAYSILTALNYDKRTAELARIAGYIHDIGNVVNRIDHAQSSAVIAFHILTRLGMEPREIAKVIAAIGNHDEGTGTPVNHIAAALILADKTDVRRSRVRNREMSSFDIHDRVNYAVTQSDVSVLHDKTIRLELKIDTEICSLMDYFEIFLTRMVMCKRAADSLGTSFELIINGTKLV</sequence>
<dbReference type="EMBL" id="JADCKB010000015">
    <property type="protein sequence ID" value="MBE5040392.1"/>
    <property type="molecule type" value="Genomic_DNA"/>
</dbReference>
<protein>
    <submittedName>
        <fullName evidence="2">HD domain-containing protein</fullName>
    </submittedName>
</protein>
<keyword evidence="3" id="KW-1185">Reference proteome</keyword>
<dbReference type="SUPFAM" id="SSF109604">
    <property type="entry name" value="HD-domain/PDEase-like"/>
    <property type="match status" value="1"/>
</dbReference>